<evidence type="ECO:0000256" key="7">
    <source>
        <dbReference type="ARBA" id="ARBA00022927"/>
    </source>
</evidence>
<dbReference type="GO" id="GO:0055085">
    <property type="term" value="P:transmembrane transport"/>
    <property type="evidence" value="ECO:0007669"/>
    <property type="project" value="InterPro"/>
</dbReference>
<protein>
    <submittedName>
        <fullName evidence="11">Energy transducer TonB</fullName>
    </submittedName>
</protein>
<dbReference type="GO" id="GO:0031992">
    <property type="term" value="F:energy transducer activity"/>
    <property type="evidence" value="ECO:0007669"/>
    <property type="project" value="TreeGrafter"/>
</dbReference>
<evidence type="ECO:0000256" key="5">
    <source>
        <dbReference type="ARBA" id="ARBA00022519"/>
    </source>
</evidence>
<dbReference type="SUPFAM" id="SSF74653">
    <property type="entry name" value="TolA/TonB C-terminal domain"/>
    <property type="match status" value="1"/>
</dbReference>
<evidence type="ECO:0000256" key="8">
    <source>
        <dbReference type="ARBA" id="ARBA00022989"/>
    </source>
</evidence>
<proteinExistence type="inferred from homology"/>
<comment type="caution">
    <text evidence="11">The sequence shown here is derived from an EMBL/GenBank/DDBJ whole genome shotgun (WGS) entry which is preliminary data.</text>
</comment>
<evidence type="ECO:0000256" key="6">
    <source>
        <dbReference type="ARBA" id="ARBA00022692"/>
    </source>
</evidence>
<dbReference type="NCBIfam" id="TIGR01352">
    <property type="entry name" value="tonB_Cterm"/>
    <property type="match status" value="1"/>
</dbReference>
<evidence type="ECO:0000256" key="3">
    <source>
        <dbReference type="ARBA" id="ARBA00022448"/>
    </source>
</evidence>
<dbReference type="GO" id="GO:0098797">
    <property type="term" value="C:plasma membrane protein complex"/>
    <property type="evidence" value="ECO:0007669"/>
    <property type="project" value="TreeGrafter"/>
</dbReference>
<keyword evidence="4" id="KW-1003">Cell membrane</keyword>
<evidence type="ECO:0000259" key="10">
    <source>
        <dbReference type="PROSITE" id="PS52015"/>
    </source>
</evidence>
<comment type="similarity">
    <text evidence="2">Belongs to the TonB family.</text>
</comment>
<dbReference type="Pfam" id="PF03544">
    <property type="entry name" value="TonB_C"/>
    <property type="match status" value="1"/>
</dbReference>
<dbReference type="PANTHER" id="PTHR33446:SF2">
    <property type="entry name" value="PROTEIN TONB"/>
    <property type="match status" value="1"/>
</dbReference>
<sequence length="167" mass="17461">MTEKPRPLPAVKAPVNTAMPVAPPPVMTAASSAAPSHFVVAPQPPAPVVLPPVTAPVPPPPAPVAVVSAPQPVVTPARFDADYLKNPAPVYPPMSKRLGEEGRVLLLVQVSAEGVATEVTLKQSSDFPRLDNAALNAVRGWRFVPAKRGNEPIAASVLVPLSFRLDN</sequence>
<keyword evidence="6" id="KW-0812">Transmembrane</keyword>
<comment type="subcellular location">
    <subcellularLocation>
        <location evidence="1">Cell inner membrane</location>
        <topology evidence="1">Single-pass membrane protein</topology>
        <orientation evidence="1">Periplasmic side</orientation>
    </subcellularLocation>
</comment>
<dbReference type="PROSITE" id="PS52015">
    <property type="entry name" value="TONB_CTD"/>
    <property type="match status" value="1"/>
</dbReference>
<keyword evidence="9" id="KW-0472">Membrane</keyword>
<accession>A0A368L742</accession>
<evidence type="ECO:0000256" key="2">
    <source>
        <dbReference type="ARBA" id="ARBA00006555"/>
    </source>
</evidence>
<dbReference type="PANTHER" id="PTHR33446">
    <property type="entry name" value="PROTEIN TONB-RELATED"/>
    <property type="match status" value="1"/>
</dbReference>
<evidence type="ECO:0000313" key="12">
    <source>
        <dbReference type="Proteomes" id="UP000252357"/>
    </source>
</evidence>
<organism evidence="11 12">
    <name type="scientific">Parvibium lacunae</name>
    <dbReference type="NCBI Taxonomy" id="1888893"/>
    <lineage>
        <taxon>Bacteria</taxon>
        <taxon>Pseudomonadati</taxon>
        <taxon>Pseudomonadota</taxon>
        <taxon>Betaproteobacteria</taxon>
        <taxon>Burkholderiales</taxon>
        <taxon>Alcaligenaceae</taxon>
        <taxon>Parvibium</taxon>
    </lineage>
</organism>
<dbReference type="AlphaFoldDB" id="A0A368L742"/>
<dbReference type="InterPro" id="IPR037682">
    <property type="entry name" value="TonB_C"/>
</dbReference>
<keyword evidence="5" id="KW-0997">Cell inner membrane</keyword>
<evidence type="ECO:0000313" key="11">
    <source>
        <dbReference type="EMBL" id="RCS59434.1"/>
    </source>
</evidence>
<name>A0A368L742_9BURK</name>
<dbReference type="InterPro" id="IPR051045">
    <property type="entry name" value="TonB-dependent_transducer"/>
</dbReference>
<dbReference type="GO" id="GO:0015031">
    <property type="term" value="P:protein transport"/>
    <property type="evidence" value="ECO:0007669"/>
    <property type="project" value="UniProtKB-KW"/>
</dbReference>
<evidence type="ECO:0000256" key="9">
    <source>
        <dbReference type="ARBA" id="ARBA00023136"/>
    </source>
</evidence>
<dbReference type="Proteomes" id="UP000252357">
    <property type="component" value="Unassembled WGS sequence"/>
</dbReference>
<reference evidence="11 12" key="1">
    <citation type="journal article" date="2018" name="Int. J. Syst. Evol. Microbiol.">
        <title>Parvibium lacunae gen. nov., sp. nov., a new member of the family Alcaligenaceae isolated from a freshwater pond.</title>
        <authorList>
            <person name="Chen W.M."/>
            <person name="Xie P.B."/>
            <person name="Hsu M.Y."/>
            <person name="Sheu S.Y."/>
        </authorList>
    </citation>
    <scope>NUCLEOTIDE SEQUENCE [LARGE SCALE GENOMIC DNA]</scope>
    <source>
        <strain evidence="11 12">KMB9</strain>
    </source>
</reference>
<keyword evidence="8" id="KW-1133">Transmembrane helix</keyword>
<gene>
    <name evidence="11" type="ORF">DU000_01505</name>
</gene>
<keyword evidence="3" id="KW-0813">Transport</keyword>
<dbReference type="EMBL" id="QPGB01000001">
    <property type="protein sequence ID" value="RCS59434.1"/>
    <property type="molecule type" value="Genomic_DNA"/>
</dbReference>
<keyword evidence="7" id="KW-0653">Protein transport</keyword>
<evidence type="ECO:0000256" key="1">
    <source>
        <dbReference type="ARBA" id="ARBA00004383"/>
    </source>
</evidence>
<keyword evidence="12" id="KW-1185">Reference proteome</keyword>
<feature type="domain" description="TonB C-terminal" evidence="10">
    <location>
        <begin position="76"/>
        <end position="167"/>
    </location>
</feature>
<evidence type="ECO:0000256" key="4">
    <source>
        <dbReference type="ARBA" id="ARBA00022475"/>
    </source>
</evidence>
<dbReference type="Gene3D" id="3.30.1150.10">
    <property type="match status" value="1"/>
</dbReference>
<dbReference type="InterPro" id="IPR006260">
    <property type="entry name" value="TonB/TolA_C"/>
</dbReference>